<dbReference type="PROSITE" id="PS50109">
    <property type="entry name" value="HIS_KIN"/>
    <property type="match status" value="1"/>
</dbReference>
<dbReference type="InterPro" id="IPR003594">
    <property type="entry name" value="HATPase_dom"/>
</dbReference>
<evidence type="ECO:0000256" key="3">
    <source>
        <dbReference type="ARBA" id="ARBA00022553"/>
    </source>
</evidence>
<keyword evidence="7" id="KW-0067">ATP-binding</keyword>
<dbReference type="CDD" id="cd00075">
    <property type="entry name" value="HATPase"/>
    <property type="match status" value="1"/>
</dbReference>
<feature type="transmembrane region" description="Helical" evidence="9">
    <location>
        <begin position="41"/>
        <end position="59"/>
    </location>
</feature>
<evidence type="ECO:0000256" key="5">
    <source>
        <dbReference type="ARBA" id="ARBA00022741"/>
    </source>
</evidence>
<dbReference type="AlphaFoldDB" id="A0A7S9HVE4"/>
<dbReference type="PANTHER" id="PTHR44936:SF9">
    <property type="entry name" value="SENSOR PROTEIN CREC"/>
    <property type="match status" value="1"/>
</dbReference>
<evidence type="ECO:0000256" key="4">
    <source>
        <dbReference type="ARBA" id="ARBA00022679"/>
    </source>
</evidence>
<dbReference type="SUPFAM" id="SSF55874">
    <property type="entry name" value="ATPase domain of HSP90 chaperone/DNA topoisomerase II/histidine kinase"/>
    <property type="match status" value="1"/>
</dbReference>
<evidence type="ECO:0000259" key="10">
    <source>
        <dbReference type="PROSITE" id="PS50109"/>
    </source>
</evidence>
<dbReference type="InterPro" id="IPR036890">
    <property type="entry name" value="HATPase_C_sf"/>
</dbReference>
<dbReference type="GO" id="GO:0005524">
    <property type="term" value="F:ATP binding"/>
    <property type="evidence" value="ECO:0007669"/>
    <property type="project" value="UniProtKB-KW"/>
</dbReference>
<gene>
    <name evidence="12" type="ORF">IXY24_17095</name>
    <name evidence="11" type="ORF">IXY25_11210</name>
</gene>
<name>A0A7S9HVE4_BACVE</name>
<evidence type="ECO:0000256" key="1">
    <source>
        <dbReference type="ARBA" id="ARBA00000085"/>
    </source>
</evidence>
<evidence type="ECO:0000256" key="6">
    <source>
        <dbReference type="ARBA" id="ARBA00022777"/>
    </source>
</evidence>
<keyword evidence="5" id="KW-0547">Nucleotide-binding</keyword>
<evidence type="ECO:0000256" key="9">
    <source>
        <dbReference type="SAM" id="Phobius"/>
    </source>
</evidence>
<evidence type="ECO:0000256" key="8">
    <source>
        <dbReference type="ARBA" id="ARBA00023012"/>
    </source>
</evidence>
<dbReference type="InterPro" id="IPR004358">
    <property type="entry name" value="Sig_transdc_His_kin-like_C"/>
</dbReference>
<organism evidence="12">
    <name type="scientific">Bacillus velezensis</name>
    <dbReference type="NCBI Taxonomy" id="492670"/>
    <lineage>
        <taxon>Bacteria</taxon>
        <taxon>Bacillati</taxon>
        <taxon>Bacillota</taxon>
        <taxon>Bacilli</taxon>
        <taxon>Bacillales</taxon>
        <taxon>Bacillaceae</taxon>
        <taxon>Bacillus</taxon>
        <taxon>Bacillus amyloliquefaciens group</taxon>
    </lineage>
</organism>
<comment type="catalytic activity">
    <reaction evidence="1">
        <text>ATP + protein L-histidine = ADP + protein N-phospho-L-histidine.</text>
        <dbReference type="EC" id="2.7.13.3"/>
    </reaction>
</comment>
<evidence type="ECO:0000313" key="12">
    <source>
        <dbReference type="EMBL" id="QPG23629.1"/>
    </source>
</evidence>
<dbReference type="PRINTS" id="PR00344">
    <property type="entry name" value="BCTRLSENSOR"/>
</dbReference>
<dbReference type="EC" id="2.7.13.3" evidence="2"/>
<keyword evidence="9" id="KW-1133">Transmembrane helix</keyword>
<dbReference type="GO" id="GO:0004673">
    <property type="term" value="F:protein histidine kinase activity"/>
    <property type="evidence" value="ECO:0007669"/>
    <property type="project" value="UniProtKB-EC"/>
</dbReference>
<dbReference type="PANTHER" id="PTHR44936">
    <property type="entry name" value="SENSOR PROTEIN CREC"/>
    <property type="match status" value="1"/>
</dbReference>
<evidence type="ECO:0000256" key="2">
    <source>
        <dbReference type="ARBA" id="ARBA00012438"/>
    </source>
</evidence>
<dbReference type="EMBL" id="CP064846">
    <property type="protein sequence ID" value="QPG19908.1"/>
    <property type="molecule type" value="Genomic_DNA"/>
</dbReference>
<feature type="transmembrane region" description="Helical" evidence="9">
    <location>
        <begin position="137"/>
        <end position="158"/>
    </location>
</feature>
<dbReference type="EMBL" id="CP064845">
    <property type="protein sequence ID" value="QPG23629.1"/>
    <property type="molecule type" value="Genomic_DNA"/>
</dbReference>
<dbReference type="Pfam" id="PF02518">
    <property type="entry name" value="HATPase_c"/>
    <property type="match status" value="1"/>
</dbReference>
<reference evidence="12" key="1">
    <citation type="submission" date="2020-11" db="EMBL/GenBank/DDBJ databases">
        <title>Complete genome of Bacillus amyloliguefaciens BZR 277.</title>
        <authorList>
            <person name="Asaturova A."/>
            <person name="Dubyaga V.M."/>
        </authorList>
    </citation>
    <scope>NUCLEOTIDE SEQUENCE</scope>
    <source>
        <strain evidence="12">BZR 277</strain>
    </source>
</reference>
<evidence type="ECO:0000313" key="11">
    <source>
        <dbReference type="EMBL" id="QPG19908.1"/>
    </source>
</evidence>
<dbReference type="SMART" id="SM00387">
    <property type="entry name" value="HATPase_c"/>
    <property type="match status" value="1"/>
</dbReference>
<keyword evidence="9" id="KW-0472">Membrane</keyword>
<dbReference type="InterPro" id="IPR005467">
    <property type="entry name" value="His_kinase_dom"/>
</dbReference>
<protein>
    <recommendedName>
        <fullName evidence="2">histidine kinase</fullName>
        <ecNumber evidence="2">2.7.13.3</ecNumber>
    </recommendedName>
</protein>
<proteinExistence type="predicted"/>
<feature type="transmembrane region" description="Helical" evidence="9">
    <location>
        <begin position="20"/>
        <end position="36"/>
    </location>
</feature>
<feature type="domain" description="Histidine kinase" evidence="10">
    <location>
        <begin position="299"/>
        <end position="405"/>
    </location>
</feature>
<sequence length="413" mass="46617">MLITVPLAGELKFYPLNEVYRISFGAPAFFFFLLLLRHVPAVLSGLLTGAAVVAFRIGLACWGGEHAGFTAAFFSQYPSFFFYFTYACLFYVLKVRLFWDRPLMIGFLGFLIEMASDAVEMTVQFSGGKQIMMPDKLADIAVIAVSHTFIVLSFFNVMKLHESQVREKQTRKQHEHMLMIVSNLYEETIHLKKTLKTTEHVTKESYQLYREMSGNDRELGSRMLRLAGEIHEVKKDNQRIFAGLSKLISNERFRDYMKAADLVGLVIRINEKYAESLGKDIQFKSVIEGEHPDYHVFTVLSILNNLTANAVEAMGDRGEIRLALRRAEGGMAEFEAEDDGPGIPGKIGEVIYDPGFTSKYDEFGTPSTGIGLSYVKEIVTELDGDISFHNKPKGVIFTIKLPVKHLIAERMNS</sequence>
<dbReference type="GO" id="GO:0000160">
    <property type="term" value="P:phosphorelay signal transduction system"/>
    <property type="evidence" value="ECO:0007669"/>
    <property type="project" value="UniProtKB-KW"/>
</dbReference>
<keyword evidence="3" id="KW-0597">Phosphoprotein</keyword>
<feature type="transmembrane region" description="Helical" evidence="9">
    <location>
        <begin position="105"/>
        <end position="125"/>
    </location>
</feature>
<feature type="transmembrane region" description="Helical" evidence="9">
    <location>
        <begin position="71"/>
        <end position="93"/>
    </location>
</feature>
<evidence type="ECO:0000256" key="7">
    <source>
        <dbReference type="ARBA" id="ARBA00022840"/>
    </source>
</evidence>
<reference evidence="11" key="2">
    <citation type="submission" date="2020-11" db="EMBL/GenBank/DDBJ databases">
        <title>Complete genome of Bacillus siamensis BZR 86.</title>
        <authorList>
            <person name="Asaturova A.M."/>
            <person name="Dubyaga V.M."/>
        </authorList>
    </citation>
    <scope>NUCLEOTIDE SEQUENCE</scope>
    <source>
        <strain evidence="11">BZR 86</strain>
    </source>
</reference>
<dbReference type="Gene3D" id="3.30.565.10">
    <property type="entry name" value="Histidine kinase-like ATPase, C-terminal domain"/>
    <property type="match status" value="1"/>
</dbReference>
<keyword evidence="6 12" id="KW-0418">Kinase</keyword>
<keyword evidence="4" id="KW-0808">Transferase</keyword>
<accession>A0A7S9HVE4</accession>
<keyword evidence="9" id="KW-0812">Transmembrane</keyword>
<dbReference type="InterPro" id="IPR050980">
    <property type="entry name" value="2C_sensor_his_kinase"/>
</dbReference>
<keyword evidence="8" id="KW-0902">Two-component regulatory system</keyword>